<feature type="region of interest" description="Disordered" evidence="2">
    <location>
        <begin position="119"/>
        <end position="148"/>
    </location>
</feature>
<feature type="compositionally biased region" description="Basic and acidic residues" evidence="2">
    <location>
        <begin position="119"/>
        <end position="131"/>
    </location>
</feature>
<keyword evidence="1" id="KW-0175">Coiled coil</keyword>
<evidence type="ECO:0000313" key="4">
    <source>
        <dbReference type="EMBL" id="CAL4761854.1"/>
    </source>
</evidence>
<organism evidence="3">
    <name type="scientific">Cladocopium goreaui</name>
    <dbReference type="NCBI Taxonomy" id="2562237"/>
    <lineage>
        <taxon>Eukaryota</taxon>
        <taxon>Sar</taxon>
        <taxon>Alveolata</taxon>
        <taxon>Dinophyceae</taxon>
        <taxon>Suessiales</taxon>
        <taxon>Symbiodiniaceae</taxon>
        <taxon>Cladocopium</taxon>
    </lineage>
</organism>
<feature type="region of interest" description="Disordered" evidence="2">
    <location>
        <begin position="48"/>
        <end position="94"/>
    </location>
</feature>
<dbReference type="AlphaFoldDB" id="A0A9P1FHY0"/>
<evidence type="ECO:0000313" key="5">
    <source>
        <dbReference type="Proteomes" id="UP001152797"/>
    </source>
</evidence>
<accession>A0A9P1FHY0</accession>
<dbReference type="OrthoDB" id="431257at2759"/>
<dbReference type="EMBL" id="CAMXCT030000142">
    <property type="protein sequence ID" value="CAL4761854.1"/>
    <property type="molecule type" value="Genomic_DNA"/>
</dbReference>
<reference evidence="4 5" key="2">
    <citation type="submission" date="2024-05" db="EMBL/GenBank/DDBJ databases">
        <authorList>
            <person name="Chen Y."/>
            <person name="Shah S."/>
            <person name="Dougan E. K."/>
            <person name="Thang M."/>
            <person name="Chan C."/>
        </authorList>
    </citation>
    <scope>NUCLEOTIDE SEQUENCE [LARGE SCALE GENOMIC DNA]</scope>
</reference>
<evidence type="ECO:0000256" key="2">
    <source>
        <dbReference type="SAM" id="MobiDB-lite"/>
    </source>
</evidence>
<proteinExistence type="predicted"/>
<dbReference type="EMBL" id="CAMXCT020000142">
    <property type="protein sequence ID" value="CAL1127917.1"/>
    <property type="molecule type" value="Genomic_DNA"/>
</dbReference>
<sequence>MSKQWSCETLRVGYEDVMAEALEGDEKVLITEIQDLEKELAEIEAMTEGKDPGASIPAVPHQEVQPSAADSTADEGSSPKVDEASLTTDGLDEDDKEVAVVDDLAVSLALAFAGDVPVKEEPVDTEHKGDDLSPPVATDGHDGTPKTGKRVLTRRDTVLNSWELLRNAAKARIARMVASKKKRTDLEVPSWIKEQWAKGTQAKEEMAAALQEVNWSKEKFIDMMENIITNKNSVRLTKDEGWYSEGEMKSELGWSSQRIAGAKAVCQGMDGYTKLNLYDKVTEYWVTVRERGSREQLHETEQRTTSKSKADAPVEIDGKAFDDVSAYKARAGVIPADKDDNKTKDDAAKAQNKDHLRKFMESVLKTVTKLKQLKRDISTNYTEASGEKSVKLLAEHIGKLEKEYDTLQEEVASGENSGFDGAWWSGASAKMKISTFVCSRASATEVKVRKDKPFLEKLADDDDGEKPRKRPRTDGSSKNNHGKGDANGGSDGTKSDRRPKKSKKEKKDSTRLAMESPKVENLDEVSTSPKSFGTVTRGASNTLRVALAFATLVPCSVAIRSAQAVLEEVPEASSSSIAALGRCDRRNPERAVHRVADRYKLSLPIPMTHVDVGEHRIPVLMMSDWARWILRMNLWYRLCGLSAPDPQRSSAIWTTFWERFRKIQPNHPVFSRDIPLGNICGLLLHGDEGRSQKKNAILCVAAHSALGFGLSTSKADKKAYLAMKLNYEQPTWTTRFLLSVAPKFLYSDDDDDEENTAAFQDLLRHLSKDLRMLWEDGLVGADNERYYFIVIYVMGDWPWHLKAACLGRSFHNAAKRASTTSIPKGICHFCLADLPGHPWEDWQNENPKWMETINTTSPFLRVPAVLEELPHDVSDQPGFFPFDLFHGWHIGAGKSFLSSAIVALASSHLYDGSKEGRLEAVSKDFQDWCRANRHNPTLKRFTLQNVGWVGNSYPSGSWSKGATTTSIMKFFVSKCETHSNELSEDAILPVVYKAASSINRFLSGLYNFEVWIPAADASALADEGFSFLKQFGRVVKISMDLSRLLFIQMPNYHRLHHIFHQMREQARVNDYVLSPLLVATQSDEDFIGRPSRISRRVSARTIVQRTLQRSLLAAYARYVEAGVIVP</sequence>
<feature type="region of interest" description="Disordered" evidence="2">
    <location>
        <begin position="292"/>
        <end position="314"/>
    </location>
</feature>
<gene>
    <name evidence="3" type="ORF">C1SCF055_LOCUS2934</name>
</gene>
<dbReference type="Proteomes" id="UP001152797">
    <property type="component" value="Unassembled WGS sequence"/>
</dbReference>
<evidence type="ECO:0000313" key="3">
    <source>
        <dbReference type="EMBL" id="CAI3974542.1"/>
    </source>
</evidence>
<feature type="compositionally biased region" description="Polar residues" evidence="2">
    <location>
        <begin position="524"/>
        <end position="534"/>
    </location>
</feature>
<reference evidence="3" key="1">
    <citation type="submission" date="2022-10" db="EMBL/GenBank/DDBJ databases">
        <authorList>
            <person name="Chen Y."/>
            <person name="Dougan E. K."/>
            <person name="Chan C."/>
            <person name="Rhodes N."/>
            <person name="Thang M."/>
        </authorList>
    </citation>
    <scope>NUCLEOTIDE SEQUENCE</scope>
</reference>
<feature type="coiled-coil region" evidence="1">
    <location>
        <begin position="19"/>
        <end position="46"/>
    </location>
</feature>
<protein>
    <submittedName>
        <fullName evidence="3">Uncharacterized protein</fullName>
    </submittedName>
</protein>
<name>A0A9P1FHY0_9DINO</name>
<feature type="coiled-coil region" evidence="1">
    <location>
        <begin position="390"/>
        <end position="417"/>
    </location>
</feature>
<comment type="caution">
    <text evidence="3">The sequence shown here is derived from an EMBL/GenBank/DDBJ whole genome shotgun (WGS) entry which is preliminary data.</text>
</comment>
<evidence type="ECO:0000256" key="1">
    <source>
        <dbReference type="SAM" id="Coils"/>
    </source>
</evidence>
<feature type="region of interest" description="Disordered" evidence="2">
    <location>
        <begin position="457"/>
        <end position="534"/>
    </location>
</feature>
<dbReference type="EMBL" id="CAMXCT010000142">
    <property type="protein sequence ID" value="CAI3974542.1"/>
    <property type="molecule type" value="Genomic_DNA"/>
</dbReference>
<keyword evidence="5" id="KW-1185">Reference proteome</keyword>